<dbReference type="AlphaFoldDB" id="A0A835IDK6"/>
<dbReference type="PANTHER" id="PTHR48024">
    <property type="entry name" value="GEO13361P1-RELATED"/>
    <property type="match status" value="1"/>
</dbReference>
<evidence type="ECO:0000256" key="2">
    <source>
        <dbReference type="PROSITE-ProRule" id="PRU00176"/>
    </source>
</evidence>
<dbReference type="PROSITE" id="PS50102">
    <property type="entry name" value="RRM"/>
    <property type="match status" value="1"/>
</dbReference>
<comment type="caution">
    <text evidence="4">The sequence shown here is derived from an EMBL/GenBank/DDBJ whole genome shotgun (WGS) entry which is preliminary data.</text>
</comment>
<keyword evidence="5" id="KW-1185">Reference proteome</keyword>
<dbReference type="PANTHER" id="PTHR48024:SF56">
    <property type="entry name" value="HETEROGENEOUS NUCLEAR RIBONUCLEOPROTEIN A0"/>
    <property type="match status" value="1"/>
</dbReference>
<evidence type="ECO:0000259" key="3">
    <source>
        <dbReference type="PROSITE" id="PS50102"/>
    </source>
</evidence>
<evidence type="ECO:0000256" key="1">
    <source>
        <dbReference type="ARBA" id="ARBA00022884"/>
    </source>
</evidence>
<sequence>TKIGTVSPLFSAYAIKGQVKEKSRWFLPLSDLTKKFKICVGGLDPSVDLEDLRQTFSQYGETTSMRIPDGKGFGFVEFANRSNVEEALLKLHRTIIGKQTVYLSWCKNPANNKQFL</sequence>
<feature type="domain" description="RRM" evidence="3">
    <location>
        <begin position="36"/>
        <end position="108"/>
    </location>
</feature>
<dbReference type="InterPro" id="IPR035979">
    <property type="entry name" value="RBD_domain_sf"/>
</dbReference>
<dbReference type="Proteomes" id="UP000631114">
    <property type="component" value="Unassembled WGS sequence"/>
</dbReference>
<dbReference type="Pfam" id="PF00076">
    <property type="entry name" value="RRM_1"/>
    <property type="match status" value="1"/>
</dbReference>
<organism evidence="4 5">
    <name type="scientific">Coptis chinensis</name>
    <dbReference type="NCBI Taxonomy" id="261450"/>
    <lineage>
        <taxon>Eukaryota</taxon>
        <taxon>Viridiplantae</taxon>
        <taxon>Streptophyta</taxon>
        <taxon>Embryophyta</taxon>
        <taxon>Tracheophyta</taxon>
        <taxon>Spermatophyta</taxon>
        <taxon>Magnoliopsida</taxon>
        <taxon>Ranunculales</taxon>
        <taxon>Ranunculaceae</taxon>
        <taxon>Coptidoideae</taxon>
        <taxon>Coptis</taxon>
    </lineage>
</organism>
<feature type="non-terminal residue" evidence="4">
    <location>
        <position position="1"/>
    </location>
</feature>
<dbReference type="GO" id="GO:0005634">
    <property type="term" value="C:nucleus"/>
    <property type="evidence" value="ECO:0007669"/>
    <property type="project" value="TreeGrafter"/>
</dbReference>
<gene>
    <name evidence="4" type="ORF">IFM89_024814</name>
</gene>
<keyword evidence="1 2" id="KW-0694">RNA-binding</keyword>
<dbReference type="SUPFAM" id="SSF54928">
    <property type="entry name" value="RNA-binding domain, RBD"/>
    <property type="match status" value="1"/>
</dbReference>
<accession>A0A835IDK6</accession>
<dbReference type="InterPro" id="IPR050886">
    <property type="entry name" value="RNA-binding_reg"/>
</dbReference>
<dbReference type="InterPro" id="IPR012677">
    <property type="entry name" value="Nucleotide-bd_a/b_plait_sf"/>
</dbReference>
<name>A0A835IDK6_9MAGN</name>
<dbReference type="GO" id="GO:0003723">
    <property type="term" value="F:RNA binding"/>
    <property type="evidence" value="ECO:0007669"/>
    <property type="project" value="UniProtKB-UniRule"/>
</dbReference>
<dbReference type="OrthoDB" id="446113at2759"/>
<evidence type="ECO:0000313" key="5">
    <source>
        <dbReference type="Proteomes" id="UP000631114"/>
    </source>
</evidence>
<reference evidence="4 5" key="1">
    <citation type="submission" date="2020-10" db="EMBL/GenBank/DDBJ databases">
        <title>The Coptis chinensis genome and diversification of protoberbering-type alkaloids.</title>
        <authorList>
            <person name="Wang B."/>
            <person name="Shu S."/>
            <person name="Song C."/>
            <person name="Liu Y."/>
        </authorList>
    </citation>
    <scope>NUCLEOTIDE SEQUENCE [LARGE SCALE GENOMIC DNA]</scope>
    <source>
        <strain evidence="4">HL-2020</strain>
        <tissue evidence="4">Leaf</tissue>
    </source>
</reference>
<dbReference type="SMART" id="SM00360">
    <property type="entry name" value="RRM"/>
    <property type="match status" value="1"/>
</dbReference>
<dbReference type="InterPro" id="IPR000504">
    <property type="entry name" value="RRM_dom"/>
</dbReference>
<dbReference type="EMBL" id="JADFTS010000003">
    <property type="protein sequence ID" value="KAF9615621.1"/>
    <property type="molecule type" value="Genomic_DNA"/>
</dbReference>
<evidence type="ECO:0000313" key="4">
    <source>
        <dbReference type="EMBL" id="KAF9615621.1"/>
    </source>
</evidence>
<dbReference type="Gene3D" id="3.30.70.330">
    <property type="match status" value="1"/>
</dbReference>
<proteinExistence type="predicted"/>
<protein>
    <recommendedName>
        <fullName evidence="3">RRM domain-containing protein</fullName>
    </recommendedName>
</protein>